<feature type="region of interest" description="Disordered" evidence="1">
    <location>
        <begin position="46"/>
        <end position="117"/>
    </location>
</feature>
<feature type="transmembrane region" description="Helical" evidence="2">
    <location>
        <begin position="126"/>
        <end position="154"/>
    </location>
</feature>
<dbReference type="InterPro" id="IPR025403">
    <property type="entry name" value="TgpA-like_C"/>
</dbReference>
<proteinExistence type="predicted"/>
<keyword evidence="5" id="KW-1185">Reference proteome</keyword>
<evidence type="ECO:0000256" key="2">
    <source>
        <dbReference type="SAM" id="Phobius"/>
    </source>
</evidence>
<dbReference type="OrthoDB" id="206550at2157"/>
<evidence type="ECO:0000313" key="4">
    <source>
        <dbReference type="EMBL" id="QLG29732.1"/>
    </source>
</evidence>
<evidence type="ECO:0000259" key="3">
    <source>
        <dbReference type="Pfam" id="PF13559"/>
    </source>
</evidence>
<feature type="domain" description="Protein-glutamine gamma-glutamyltransferase-like C-terminal" evidence="3">
    <location>
        <begin position="196"/>
        <end position="262"/>
    </location>
</feature>
<dbReference type="AlphaFoldDB" id="A0A7D5GEE1"/>
<geneLocation type="plasmid" evidence="4 5">
    <name>unnamed1</name>
</geneLocation>
<keyword evidence="4" id="KW-0614">Plasmid</keyword>
<dbReference type="Pfam" id="PF13559">
    <property type="entry name" value="DUF4129"/>
    <property type="match status" value="1"/>
</dbReference>
<dbReference type="Proteomes" id="UP000509750">
    <property type="component" value="Plasmid unnamed1"/>
</dbReference>
<organism evidence="4 5">
    <name type="scientific">Halorarum halophilum</name>
    <dbReference type="NCBI Taxonomy" id="2743090"/>
    <lineage>
        <taxon>Archaea</taxon>
        <taxon>Methanobacteriati</taxon>
        <taxon>Methanobacteriota</taxon>
        <taxon>Stenosarchaea group</taxon>
        <taxon>Halobacteria</taxon>
        <taxon>Halobacteriales</taxon>
        <taxon>Haloferacaceae</taxon>
        <taxon>Halorarum</taxon>
    </lineage>
</organism>
<dbReference type="EMBL" id="CP058530">
    <property type="protein sequence ID" value="QLG29732.1"/>
    <property type="molecule type" value="Genomic_DNA"/>
</dbReference>
<gene>
    <name evidence="4" type="ORF">HUG10_19190</name>
</gene>
<keyword evidence="2" id="KW-0472">Membrane</keyword>
<accession>A0A7D5GEE1</accession>
<dbReference type="GeneID" id="56031005"/>
<evidence type="ECO:0000313" key="5">
    <source>
        <dbReference type="Proteomes" id="UP000509750"/>
    </source>
</evidence>
<feature type="compositionally biased region" description="Low complexity" evidence="1">
    <location>
        <begin position="85"/>
        <end position="107"/>
    </location>
</feature>
<sequence>MTGEQVLTAALALCCLFALGTSAATLDASVDTTPDDVITFDQASLPLPSDEVGSLKEQIQSDPEDPQSEERSSSSSSDSSDRESGGSSDDNSAESGSSDQSGDQSASVQNGGEGATDDEPDLLDRLLALLLALLDLLVSLLPVFLVVGAVAAAARHPRRLEALLTAVLERFGLARNGDGGDAGTLLVPSPTNDVERAWYEMVQRLDLDDELAATPGEVAGAAVDAGVDREVVEGITRPFEEVRYGGAPVTEERRARAQEALERFRAQIRDGGNR</sequence>
<keyword evidence="2" id="KW-0812">Transmembrane</keyword>
<protein>
    <submittedName>
        <fullName evidence="4">DUF4129 domain-containing protein</fullName>
    </submittedName>
</protein>
<name>A0A7D5GEE1_9EURY</name>
<reference evidence="4 5" key="1">
    <citation type="submission" date="2020-07" db="EMBL/GenBank/DDBJ databases">
        <title>Gai3-2, isolated from salt lake.</title>
        <authorList>
            <person name="Cui H."/>
            <person name="Shi X."/>
        </authorList>
    </citation>
    <scope>NUCLEOTIDE SEQUENCE [LARGE SCALE GENOMIC DNA]</scope>
    <source>
        <strain evidence="4 5">Gai3-2</strain>
        <plasmid evidence="4 5">unnamed1</plasmid>
    </source>
</reference>
<evidence type="ECO:0000256" key="1">
    <source>
        <dbReference type="SAM" id="MobiDB-lite"/>
    </source>
</evidence>
<dbReference type="RefSeq" id="WP_179171306.1">
    <property type="nucleotide sequence ID" value="NZ_CP058530.1"/>
</dbReference>
<dbReference type="KEGG" id="halg:HUG10_19190"/>
<keyword evidence="2" id="KW-1133">Transmembrane helix</keyword>